<sequence length="356" mass="41827">MGHQHMQEILHGHPRRCYEQYRMEKFVFVRLTHILRERELLRDSRWVTIEEQLAIFLLTIGHNEDNRMLQERFQHSGETISRYFNEVLRAIMELSKELIKPPSFSETPAEILNNSKYFPWFKDCIGAIDGTHIKVIVPLAQQTPYFDRKGNISQNVMAVCSFDLKFTYIYAEWEGSANDSRILWEALSNRSLMFPHAPEGKYYVVDAGYPNMPGFLAPYRGVRYHLHDRRRGSNGRFSAKELFNFGHSSLRNAIERSFGVLKSRFPILRDPASFPYNTQVQILIAACAIHNFIRTESKSDELFAYYANEENVLDVDTSPPDEPAFSGMYAHQQRRNEMNRVRDEIADAMYRFRYRN</sequence>
<evidence type="ECO:0000256" key="5">
    <source>
        <dbReference type="ARBA" id="ARBA00022723"/>
    </source>
</evidence>
<keyword evidence="4" id="KW-0540">Nuclease</keyword>
<dbReference type="Proteomes" id="UP001202328">
    <property type="component" value="Unassembled WGS sequence"/>
</dbReference>
<dbReference type="InterPro" id="IPR045249">
    <property type="entry name" value="HARBI1-like"/>
</dbReference>
<comment type="caution">
    <text evidence="10">The sequence shown here is derived from an EMBL/GenBank/DDBJ whole genome shotgun (WGS) entry which is preliminary data.</text>
</comment>
<gene>
    <name evidence="10" type="ORF">MKW98_004785</name>
</gene>
<evidence type="ECO:0000259" key="9">
    <source>
        <dbReference type="Pfam" id="PF26138"/>
    </source>
</evidence>
<name>A0AAD4SQH0_9MAGN</name>
<evidence type="ECO:0000259" key="8">
    <source>
        <dbReference type="Pfam" id="PF13359"/>
    </source>
</evidence>
<evidence type="ECO:0000313" key="10">
    <source>
        <dbReference type="EMBL" id="KAI3916344.1"/>
    </source>
</evidence>
<dbReference type="GO" id="GO:0004518">
    <property type="term" value="F:nuclease activity"/>
    <property type="evidence" value="ECO:0007669"/>
    <property type="project" value="UniProtKB-KW"/>
</dbReference>
<dbReference type="PANTHER" id="PTHR22930:SF259">
    <property type="entry name" value="OS08G0106900 PROTEIN"/>
    <property type="match status" value="1"/>
</dbReference>
<dbReference type="InterPro" id="IPR027806">
    <property type="entry name" value="HARBI1_dom"/>
</dbReference>
<dbReference type="InterPro" id="IPR058353">
    <property type="entry name" value="DUF8040"/>
</dbReference>
<dbReference type="GO" id="GO:0005634">
    <property type="term" value="C:nucleus"/>
    <property type="evidence" value="ECO:0007669"/>
    <property type="project" value="UniProtKB-SubCell"/>
</dbReference>
<accession>A0AAD4SQH0</accession>
<keyword evidence="5" id="KW-0479">Metal-binding</keyword>
<evidence type="ECO:0000256" key="3">
    <source>
        <dbReference type="ARBA" id="ARBA00006958"/>
    </source>
</evidence>
<evidence type="ECO:0000256" key="7">
    <source>
        <dbReference type="ARBA" id="ARBA00023242"/>
    </source>
</evidence>
<evidence type="ECO:0008006" key="12">
    <source>
        <dbReference type="Google" id="ProtNLM"/>
    </source>
</evidence>
<evidence type="ECO:0000256" key="1">
    <source>
        <dbReference type="ARBA" id="ARBA00001968"/>
    </source>
</evidence>
<comment type="similarity">
    <text evidence="3">Belongs to the HARBI1 family.</text>
</comment>
<feature type="domain" description="DDE Tnp4" evidence="8">
    <location>
        <begin position="128"/>
        <end position="291"/>
    </location>
</feature>
<dbReference type="GO" id="GO:0016787">
    <property type="term" value="F:hydrolase activity"/>
    <property type="evidence" value="ECO:0007669"/>
    <property type="project" value="UniProtKB-KW"/>
</dbReference>
<evidence type="ECO:0000256" key="4">
    <source>
        <dbReference type="ARBA" id="ARBA00022722"/>
    </source>
</evidence>
<dbReference type="EMBL" id="JAJJMB010009125">
    <property type="protein sequence ID" value="KAI3916344.1"/>
    <property type="molecule type" value="Genomic_DNA"/>
</dbReference>
<keyword evidence="11" id="KW-1185">Reference proteome</keyword>
<organism evidence="10 11">
    <name type="scientific">Papaver atlanticum</name>
    <dbReference type="NCBI Taxonomy" id="357466"/>
    <lineage>
        <taxon>Eukaryota</taxon>
        <taxon>Viridiplantae</taxon>
        <taxon>Streptophyta</taxon>
        <taxon>Embryophyta</taxon>
        <taxon>Tracheophyta</taxon>
        <taxon>Spermatophyta</taxon>
        <taxon>Magnoliopsida</taxon>
        <taxon>Ranunculales</taxon>
        <taxon>Papaveraceae</taxon>
        <taxon>Papaveroideae</taxon>
        <taxon>Papaver</taxon>
    </lineage>
</organism>
<comment type="cofactor">
    <cofactor evidence="1">
        <name>a divalent metal cation</name>
        <dbReference type="ChEBI" id="CHEBI:60240"/>
    </cofactor>
</comment>
<dbReference type="PANTHER" id="PTHR22930">
    <property type="match status" value="1"/>
</dbReference>
<keyword evidence="7" id="KW-0539">Nucleus</keyword>
<dbReference type="GO" id="GO:0046872">
    <property type="term" value="F:metal ion binding"/>
    <property type="evidence" value="ECO:0007669"/>
    <property type="project" value="UniProtKB-KW"/>
</dbReference>
<proteinExistence type="inferred from homology"/>
<evidence type="ECO:0000256" key="6">
    <source>
        <dbReference type="ARBA" id="ARBA00022801"/>
    </source>
</evidence>
<reference evidence="10" key="1">
    <citation type="submission" date="2022-04" db="EMBL/GenBank/DDBJ databases">
        <title>A functionally conserved STORR gene fusion in Papaver species that diverged 16.8 million years ago.</title>
        <authorList>
            <person name="Catania T."/>
        </authorList>
    </citation>
    <scope>NUCLEOTIDE SEQUENCE</scope>
    <source>
        <strain evidence="10">S-188037</strain>
    </source>
</reference>
<protein>
    <recommendedName>
        <fullName evidence="12">DDE Tnp4 domain-containing protein</fullName>
    </recommendedName>
</protein>
<dbReference type="AlphaFoldDB" id="A0AAD4SQH0"/>
<evidence type="ECO:0000256" key="2">
    <source>
        <dbReference type="ARBA" id="ARBA00004123"/>
    </source>
</evidence>
<feature type="domain" description="DUF8040" evidence="9">
    <location>
        <begin position="2"/>
        <end position="92"/>
    </location>
</feature>
<dbReference type="Pfam" id="PF13359">
    <property type="entry name" value="DDE_Tnp_4"/>
    <property type="match status" value="1"/>
</dbReference>
<dbReference type="Pfam" id="PF26138">
    <property type="entry name" value="DUF8040"/>
    <property type="match status" value="1"/>
</dbReference>
<evidence type="ECO:0000313" key="11">
    <source>
        <dbReference type="Proteomes" id="UP001202328"/>
    </source>
</evidence>
<comment type="subcellular location">
    <subcellularLocation>
        <location evidence="2">Nucleus</location>
    </subcellularLocation>
</comment>
<keyword evidence="6" id="KW-0378">Hydrolase</keyword>